<protein>
    <submittedName>
        <fullName evidence="2">Uncharacterized protein</fullName>
    </submittedName>
</protein>
<reference evidence="2 3" key="1">
    <citation type="journal article" date="2023" name="Antonie Van Leeuwenhoek">
        <title>Mesoterricola silvestris gen. nov., sp. nov., Mesoterricola sediminis sp. nov., Geothrix oryzae sp. nov., Geothrix edaphica sp. nov., Geothrix rubra sp. nov., and Geothrix limicola sp. nov., six novel members of Acidobacteriota isolated from soils.</title>
        <authorList>
            <person name="Itoh H."/>
            <person name="Sugisawa Y."/>
            <person name="Mise K."/>
            <person name="Xu Z."/>
            <person name="Kuniyasu M."/>
            <person name="Ushijima N."/>
            <person name="Kawano K."/>
            <person name="Kobayashi E."/>
            <person name="Shiratori Y."/>
            <person name="Masuda Y."/>
            <person name="Senoo K."/>
        </authorList>
    </citation>
    <scope>NUCLEOTIDE SEQUENCE [LARGE SCALE GENOMIC DNA]</scope>
    <source>
        <strain evidence="2 3">Red803</strain>
    </source>
</reference>
<proteinExistence type="predicted"/>
<keyword evidence="1" id="KW-0732">Signal</keyword>
<keyword evidence="3" id="KW-1185">Reference proteome</keyword>
<gene>
    <name evidence="2" type="ORF">GETHPA_17710</name>
</gene>
<sequence>MRIRTLLALSFVLLASVPGLVAQGWDPGTQARGWAFQDVDGSLFFYDAGSRALRQWQKGGGLLATQTLPLPPARKAPAPKVEPTAPIATTSSAYESAGALLYGIPASQRTQVRQAKAAPKVEAEATCDAVPERWVLDTANRIWVVCEERLVVIERNGQMGATYPLPGPVEDLAADHDGIYLNYRTIKPFIEKRSLKDGQVLWTYGDRGALREAAALPLLVALNRMTLAGDGALYLAEGGGLAFTVLDADRGPQTPGQSFFTYQGSVASRVNLGRAGRGPLLAWAGKDVLFSAFSGPQLRGTGAPDAKGVVLARFDLAKGTLDWLPTGLAEGHRLVGLLEHEAVFLNPEGGLSYAPIR</sequence>
<name>A0ABQ5Q6D6_9BACT</name>
<evidence type="ECO:0000313" key="3">
    <source>
        <dbReference type="Proteomes" id="UP001165089"/>
    </source>
</evidence>
<evidence type="ECO:0000313" key="2">
    <source>
        <dbReference type="EMBL" id="GLH70238.1"/>
    </source>
</evidence>
<organism evidence="2 3">
    <name type="scientific">Geothrix rubra</name>
    <dbReference type="NCBI Taxonomy" id="2927977"/>
    <lineage>
        <taxon>Bacteria</taxon>
        <taxon>Pseudomonadati</taxon>
        <taxon>Acidobacteriota</taxon>
        <taxon>Holophagae</taxon>
        <taxon>Holophagales</taxon>
        <taxon>Holophagaceae</taxon>
        <taxon>Geothrix</taxon>
    </lineage>
</organism>
<dbReference type="EMBL" id="BSDD01000003">
    <property type="protein sequence ID" value="GLH70238.1"/>
    <property type="molecule type" value="Genomic_DNA"/>
</dbReference>
<dbReference type="Proteomes" id="UP001165089">
    <property type="component" value="Unassembled WGS sequence"/>
</dbReference>
<accession>A0ABQ5Q6D6</accession>
<dbReference type="SUPFAM" id="SSF63829">
    <property type="entry name" value="Calcium-dependent phosphotriesterase"/>
    <property type="match status" value="1"/>
</dbReference>
<feature type="chain" id="PRO_5046892170" evidence="1">
    <location>
        <begin position="23"/>
        <end position="357"/>
    </location>
</feature>
<comment type="caution">
    <text evidence="2">The sequence shown here is derived from an EMBL/GenBank/DDBJ whole genome shotgun (WGS) entry which is preliminary data.</text>
</comment>
<feature type="signal peptide" evidence="1">
    <location>
        <begin position="1"/>
        <end position="22"/>
    </location>
</feature>
<dbReference type="RefSeq" id="WP_285724770.1">
    <property type="nucleotide sequence ID" value="NZ_BSDD01000003.1"/>
</dbReference>
<evidence type="ECO:0000256" key="1">
    <source>
        <dbReference type="SAM" id="SignalP"/>
    </source>
</evidence>